<feature type="compositionally biased region" description="Basic and acidic residues" evidence="1">
    <location>
        <begin position="9"/>
        <end position="21"/>
    </location>
</feature>
<name>A0A0J9CZP8_SPHYA</name>
<sequence length="484" mass="53130">MSEPEDESDPRTNRNEPQSERDADENLPARDIVRIGSVVKALGSQQSKLNAITRVTQVGALAKLSTGAQMLALSDKISALTNIGATSRLARMLDETNRHSRHLQDMTSTARLLAQSGIFAENSKLAALASGYPGGMLPNWAIFQAHSRIGQLMRSQRWADHFSADSLGYATGRAGRFATGGLVSEELRLVAERAAGIRVGAGIATLKVSPGIEAMLARNVRIGETLTKLAVFAGAIDTIGAFSPASSAAMGSLLGEWQTRTDLPEEFWHRRSVRQRYYEEAEVDRGLIDTRNAEIVEVLVESGLVEGQVRGKRVTAVIEAGPLSVEVSASRTRIGTYRAITGFEIAMRGLVRRVLVQAQIDAGENPDAWFKQRVPGDILQRAKERKADAERAGEPAADLIAFVDLGDLIPIVTLKKNWPVFQPIFGNVEDFRVDMRRLNAIRRPAMHSRSIDPVQFTEMVIVIDRISSMIRGSFGWMTEWDEED</sequence>
<dbReference type="Proteomes" id="UP000037029">
    <property type="component" value="Chromosome"/>
</dbReference>
<proteinExistence type="predicted"/>
<reference evidence="2 3" key="1">
    <citation type="submission" date="2017-04" db="EMBL/GenBank/DDBJ databases">
        <title>Characterization, genome and methylation analysis of a phthalic acid esters degrading strain Sphingobium yanoikuyae SHJ.</title>
        <authorList>
            <person name="Feng L."/>
        </authorList>
    </citation>
    <scope>NUCLEOTIDE SEQUENCE [LARGE SCALE GENOMIC DNA]</scope>
    <source>
        <strain evidence="2 3">SHJ</strain>
    </source>
</reference>
<protein>
    <recommendedName>
        <fullName evidence="4">Swt1-like HEPN domain-containing protein</fullName>
    </recommendedName>
</protein>
<evidence type="ECO:0000256" key="1">
    <source>
        <dbReference type="SAM" id="MobiDB-lite"/>
    </source>
</evidence>
<dbReference type="RefSeq" id="WP_048938532.1">
    <property type="nucleotide sequence ID" value="NZ_CP020925.1"/>
</dbReference>
<evidence type="ECO:0000313" key="3">
    <source>
        <dbReference type="Proteomes" id="UP000037029"/>
    </source>
</evidence>
<dbReference type="EMBL" id="CP020925">
    <property type="protein sequence ID" value="ATP17839.1"/>
    <property type="molecule type" value="Genomic_DNA"/>
</dbReference>
<feature type="region of interest" description="Disordered" evidence="1">
    <location>
        <begin position="1"/>
        <end position="29"/>
    </location>
</feature>
<organism evidence="2 3">
    <name type="scientific">Sphingobium yanoikuyae</name>
    <name type="common">Sphingomonas yanoikuyae</name>
    <dbReference type="NCBI Taxonomy" id="13690"/>
    <lineage>
        <taxon>Bacteria</taxon>
        <taxon>Pseudomonadati</taxon>
        <taxon>Pseudomonadota</taxon>
        <taxon>Alphaproteobacteria</taxon>
        <taxon>Sphingomonadales</taxon>
        <taxon>Sphingomonadaceae</taxon>
        <taxon>Sphingobium</taxon>
    </lineage>
</organism>
<accession>A0A0J9CZP8</accession>
<dbReference type="AlphaFoldDB" id="A0A0J9CZP8"/>
<evidence type="ECO:0000313" key="2">
    <source>
        <dbReference type="EMBL" id="ATP17839.1"/>
    </source>
</evidence>
<gene>
    <name evidence="2" type="ORF">BV87_05215</name>
</gene>
<evidence type="ECO:0008006" key="4">
    <source>
        <dbReference type="Google" id="ProtNLM"/>
    </source>
</evidence>